<evidence type="ECO:0000259" key="1">
    <source>
        <dbReference type="Pfam" id="PF04389"/>
    </source>
</evidence>
<feature type="domain" description="Peptidase M28" evidence="1">
    <location>
        <begin position="224"/>
        <end position="411"/>
    </location>
</feature>
<dbReference type="Gene3D" id="3.50.30.30">
    <property type="match status" value="1"/>
</dbReference>
<dbReference type="InterPro" id="IPR039373">
    <property type="entry name" value="Peptidase_M28B"/>
</dbReference>
<organism evidence="2 3">
    <name type="scientific">Aquamicrobium zhengzhouense</name>
    <dbReference type="NCBI Taxonomy" id="2781738"/>
    <lineage>
        <taxon>Bacteria</taxon>
        <taxon>Pseudomonadati</taxon>
        <taxon>Pseudomonadota</taxon>
        <taxon>Alphaproteobacteria</taxon>
        <taxon>Hyphomicrobiales</taxon>
        <taxon>Phyllobacteriaceae</taxon>
        <taxon>Aquamicrobium</taxon>
    </lineage>
</organism>
<protein>
    <submittedName>
        <fullName evidence="2">M28 family peptidase</fullName>
    </submittedName>
</protein>
<reference evidence="2 3" key="1">
    <citation type="submission" date="2020-10" db="EMBL/GenBank/DDBJ databases">
        <title>Aquamicrobium zhengzhouensis sp. nov., a exopolysaccharide producing bacterium isolated from farmland soil.</title>
        <authorList>
            <person name="Wang X."/>
        </authorList>
    </citation>
    <scope>NUCLEOTIDE SEQUENCE [LARGE SCALE GENOMIC DNA]</scope>
    <source>
        <strain evidence="3">cd-1</strain>
    </source>
</reference>
<dbReference type="SUPFAM" id="SSF53187">
    <property type="entry name" value="Zn-dependent exopeptidases"/>
    <property type="match status" value="1"/>
</dbReference>
<dbReference type="InterPro" id="IPR007484">
    <property type="entry name" value="Peptidase_M28"/>
</dbReference>
<dbReference type="PANTHER" id="PTHR10404">
    <property type="entry name" value="N-ACETYLATED-ALPHA-LINKED ACIDIC DIPEPTIDASE"/>
    <property type="match status" value="1"/>
</dbReference>
<dbReference type="Proteomes" id="UP000601789">
    <property type="component" value="Unassembled WGS sequence"/>
</dbReference>
<accession>A0ABS0SHG3</accession>
<dbReference type="EMBL" id="JADGMQ010000022">
    <property type="protein sequence ID" value="MBI1622747.1"/>
    <property type="molecule type" value="Genomic_DNA"/>
</dbReference>
<name>A0ABS0SHG3_9HYPH</name>
<dbReference type="PANTHER" id="PTHR10404:SF46">
    <property type="entry name" value="VACUOLAR PROTEIN SORTING-ASSOCIATED PROTEIN 70"/>
    <property type="match status" value="1"/>
</dbReference>
<evidence type="ECO:0000313" key="3">
    <source>
        <dbReference type="Proteomes" id="UP000601789"/>
    </source>
</evidence>
<proteinExistence type="predicted"/>
<evidence type="ECO:0000313" key="2">
    <source>
        <dbReference type="EMBL" id="MBI1622747.1"/>
    </source>
</evidence>
<keyword evidence="3" id="KW-1185">Reference proteome</keyword>
<dbReference type="InterPro" id="IPR046450">
    <property type="entry name" value="PA_dom_sf"/>
</dbReference>
<dbReference type="Gene3D" id="3.40.630.10">
    <property type="entry name" value="Zn peptidases"/>
    <property type="match status" value="1"/>
</dbReference>
<sequence>MNANRTSGDEINVQPSRMMADLAELARHTKHAGTVGERESLAVIEARLREAGFSCNVLSHDAYISLPGNASCTVAGQALTCITHSMAAATGPDGICGMLIDLGRGDAAAFAREDLRGRILLVDGIASPVVALRATRAGAAGVIHVSPHEHLHEMCLSPVWGNPSLETVGQLPKVPVVTVSAADGAAVRSDLAREGGVEATIFAEVDTGWRETPLLVAELSSASGSTEEDEPFVLFSGHHDTWHYGVMDNGSANVAIIEVARNLVKLHKSWKRGLRICIWSGHSQGRYSGSAWYVDNHWRELDKRCVAHVNIDSPGGLDFTSLTGTGVMGALRPLAHRVILSQTGQELAGNRKVRSADDSLQSLGVPSMFGSLSRQESSVPGMRNALGWWWHTPHDLIDKINPEFLARDARILFGCLEALLCDEILPISHDETLADLAAQIAGLQQNLEGSLDLAIAATAVETLRNQLQDLTRAGHAPIVNAALMELSRWLVPLDYGNGDRFSHLPALPTVPWPVLEPLRRLAAEQKAASEEADATRFARVDAQRALNRLEYNLAQATASIASLSHFRMGSNEDIETHA</sequence>
<dbReference type="Pfam" id="PF04389">
    <property type="entry name" value="Peptidase_M28"/>
    <property type="match status" value="1"/>
</dbReference>
<dbReference type="SUPFAM" id="SSF52025">
    <property type="entry name" value="PA domain"/>
    <property type="match status" value="1"/>
</dbReference>
<dbReference type="RefSeq" id="WP_198478283.1">
    <property type="nucleotide sequence ID" value="NZ_JADGMQ010000022.1"/>
</dbReference>
<comment type="caution">
    <text evidence="2">The sequence shown here is derived from an EMBL/GenBank/DDBJ whole genome shotgun (WGS) entry which is preliminary data.</text>
</comment>
<gene>
    <name evidence="2" type="ORF">IOD40_19015</name>
</gene>